<name>A0A1E7F2Y7_9STRA</name>
<dbReference type="AlphaFoldDB" id="A0A1E7F2Y7"/>
<proteinExistence type="predicted"/>
<dbReference type="EMBL" id="KV784364">
    <property type="protein sequence ID" value="OEU12558.1"/>
    <property type="molecule type" value="Genomic_DNA"/>
</dbReference>
<reference evidence="1 2" key="1">
    <citation type="submission" date="2016-09" db="EMBL/GenBank/DDBJ databases">
        <title>Extensive genetic diversity and differential bi-allelic expression allows diatom success in the polar Southern Ocean.</title>
        <authorList>
            <consortium name="DOE Joint Genome Institute"/>
            <person name="Mock T."/>
            <person name="Otillar R.P."/>
            <person name="Strauss J."/>
            <person name="Dupont C."/>
            <person name="Frickenhaus S."/>
            <person name="Maumus F."/>
            <person name="Mcmullan M."/>
            <person name="Sanges R."/>
            <person name="Schmutz J."/>
            <person name="Toseland A."/>
            <person name="Valas R."/>
            <person name="Veluchamy A."/>
            <person name="Ward B.J."/>
            <person name="Allen A."/>
            <person name="Barry K."/>
            <person name="Falciatore A."/>
            <person name="Ferrante M."/>
            <person name="Fortunato A.E."/>
            <person name="Gloeckner G."/>
            <person name="Gruber A."/>
            <person name="Hipkin R."/>
            <person name="Janech M."/>
            <person name="Kroth P."/>
            <person name="Leese F."/>
            <person name="Lindquist E."/>
            <person name="Lyon B.R."/>
            <person name="Martin J."/>
            <person name="Mayer C."/>
            <person name="Parker M."/>
            <person name="Quesneville H."/>
            <person name="Raymond J."/>
            <person name="Uhlig C."/>
            <person name="Valentin K.U."/>
            <person name="Worden A.Z."/>
            <person name="Armbrust E.V."/>
            <person name="Bowler C."/>
            <person name="Green B."/>
            <person name="Moulton V."/>
            <person name="Van Oosterhout C."/>
            <person name="Grigoriev I."/>
        </authorList>
    </citation>
    <scope>NUCLEOTIDE SEQUENCE [LARGE SCALE GENOMIC DNA]</scope>
    <source>
        <strain evidence="1 2">CCMP1102</strain>
    </source>
</reference>
<evidence type="ECO:0000313" key="2">
    <source>
        <dbReference type="Proteomes" id="UP000095751"/>
    </source>
</evidence>
<sequence length="95" mass="10511">MVPSALSGAWVDCLEERVSSGFDFVSLLQLCSAVSISVVASSCNKKCNRGSSPPWIEYFLQYLHANSSFLISFIYVEGNKFGYIFNVPPLHNGIR</sequence>
<dbReference type="InParanoid" id="A0A1E7F2Y7"/>
<keyword evidence="2" id="KW-1185">Reference proteome</keyword>
<protein>
    <submittedName>
        <fullName evidence="1">Uncharacterized protein</fullName>
    </submittedName>
</protein>
<organism evidence="1 2">
    <name type="scientific">Fragilariopsis cylindrus CCMP1102</name>
    <dbReference type="NCBI Taxonomy" id="635003"/>
    <lineage>
        <taxon>Eukaryota</taxon>
        <taxon>Sar</taxon>
        <taxon>Stramenopiles</taxon>
        <taxon>Ochrophyta</taxon>
        <taxon>Bacillariophyta</taxon>
        <taxon>Bacillariophyceae</taxon>
        <taxon>Bacillariophycidae</taxon>
        <taxon>Bacillariales</taxon>
        <taxon>Bacillariaceae</taxon>
        <taxon>Fragilariopsis</taxon>
    </lineage>
</organism>
<evidence type="ECO:0000313" key="1">
    <source>
        <dbReference type="EMBL" id="OEU12558.1"/>
    </source>
</evidence>
<dbReference type="KEGG" id="fcy:FRACYDRAFT_270394"/>
<accession>A0A1E7F2Y7</accession>
<dbReference type="Proteomes" id="UP000095751">
    <property type="component" value="Unassembled WGS sequence"/>
</dbReference>
<gene>
    <name evidence="1" type="ORF">FRACYDRAFT_270394</name>
</gene>